<dbReference type="EMBL" id="KZ805510">
    <property type="protein sequence ID" value="PVH95060.1"/>
    <property type="molecule type" value="Genomic_DNA"/>
</dbReference>
<evidence type="ECO:0000313" key="4">
    <source>
        <dbReference type="EMBL" id="PVH95060.1"/>
    </source>
</evidence>
<protein>
    <submittedName>
        <fullName evidence="4">C-3 sterol dehydrogenase/C-4 decarboxylase family protein</fullName>
    </submittedName>
</protein>
<evidence type="ECO:0000259" key="3">
    <source>
        <dbReference type="Pfam" id="PF01073"/>
    </source>
</evidence>
<dbReference type="SUPFAM" id="SSF51735">
    <property type="entry name" value="NAD(P)-binding Rossmann-fold domains"/>
    <property type="match status" value="1"/>
</dbReference>
<dbReference type="GO" id="GO:0016616">
    <property type="term" value="F:oxidoreductase activity, acting on the CH-OH group of donors, NAD or NADP as acceptor"/>
    <property type="evidence" value="ECO:0007669"/>
    <property type="project" value="InterPro"/>
</dbReference>
<dbReference type="InterPro" id="IPR002225">
    <property type="entry name" value="3Beta_OHSteriod_DH/Estase"/>
</dbReference>
<gene>
    <name evidence="4" type="ORF">DM02DRAFT_169770</name>
</gene>
<dbReference type="Pfam" id="PF01073">
    <property type="entry name" value="3Beta_HSD"/>
    <property type="match status" value="1"/>
</dbReference>
<evidence type="ECO:0000256" key="2">
    <source>
        <dbReference type="ARBA" id="ARBA00023002"/>
    </source>
</evidence>
<keyword evidence="2" id="KW-0560">Oxidoreductase</keyword>
<dbReference type="InterPro" id="IPR050177">
    <property type="entry name" value="Lipid_A_modif_metabolic_enz"/>
</dbReference>
<dbReference type="OrthoDB" id="10058185at2759"/>
<dbReference type="STRING" id="97972.A0A2V1DAD7"/>
<feature type="domain" description="3-beta hydroxysteroid dehydrogenase/isomerase" evidence="3">
    <location>
        <begin position="13"/>
        <end position="286"/>
    </location>
</feature>
<dbReference type="GO" id="GO:0006694">
    <property type="term" value="P:steroid biosynthetic process"/>
    <property type="evidence" value="ECO:0007669"/>
    <property type="project" value="InterPro"/>
</dbReference>
<sequence length="369" mass="41026">MASSANELLGSVLVTGGCGFQGHHLVQHILQVEPSCKIYAFDIDTSQPSRRHSGATYLSGDIRDAAAVDAAFEKMQPPPQVIFHTACPPSMNPDRDLHWAVNVDGTRHILAAADRVRSVRAFVLTSTVSVAYDGVAELRDVKELPILDSSKQSRGYSRSKGVCEREVLDANRKTPNGMLTCAIRQCTTFGPNDPGFFGNIVDVVKNQQAKYRFGNGQNLFDFIYVGNACHAHILAARKLLAAYGTAPLPVSERVEGEVFNVSNDEHIPFWDLTIKASNLLGYPLSHEEIVSIPKFLGLAMAYLTQWIVWLISFGKRTPKLTVAGIQYTFLTHTMNIDKAKERLQYTPQWSLDEGLRLTVDWYKDKDKQQ</sequence>
<accession>A0A2V1DAD7</accession>
<keyword evidence="5" id="KW-1185">Reference proteome</keyword>
<dbReference type="PANTHER" id="PTHR43245:SF51">
    <property type="entry name" value="SHORT CHAIN DEHYDROGENASE_REDUCTASE FAMILY 42E, MEMBER 2"/>
    <property type="match status" value="1"/>
</dbReference>
<evidence type="ECO:0000313" key="5">
    <source>
        <dbReference type="Proteomes" id="UP000244855"/>
    </source>
</evidence>
<reference evidence="4 5" key="1">
    <citation type="journal article" date="2018" name="Sci. Rep.">
        <title>Comparative genomics provides insights into the lifestyle and reveals functional heterogeneity of dark septate endophytic fungi.</title>
        <authorList>
            <person name="Knapp D.G."/>
            <person name="Nemeth J.B."/>
            <person name="Barry K."/>
            <person name="Hainaut M."/>
            <person name="Henrissat B."/>
            <person name="Johnson J."/>
            <person name="Kuo A."/>
            <person name="Lim J.H.P."/>
            <person name="Lipzen A."/>
            <person name="Nolan M."/>
            <person name="Ohm R.A."/>
            <person name="Tamas L."/>
            <person name="Grigoriev I.V."/>
            <person name="Spatafora J.W."/>
            <person name="Nagy L.G."/>
            <person name="Kovacs G.M."/>
        </authorList>
    </citation>
    <scope>NUCLEOTIDE SEQUENCE [LARGE SCALE GENOMIC DNA]</scope>
    <source>
        <strain evidence="4 5">DSE2036</strain>
    </source>
</reference>
<dbReference type="InterPro" id="IPR036291">
    <property type="entry name" value="NAD(P)-bd_dom_sf"/>
</dbReference>
<proteinExistence type="inferred from homology"/>
<name>A0A2V1DAD7_9PLEO</name>
<dbReference type="AlphaFoldDB" id="A0A2V1DAD7"/>
<dbReference type="PANTHER" id="PTHR43245">
    <property type="entry name" value="BIFUNCTIONAL POLYMYXIN RESISTANCE PROTEIN ARNA"/>
    <property type="match status" value="1"/>
</dbReference>
<organism evidence="4 5">
    <name type="scientific">Periconia macrospinosa</name>
    <dbReference type="NCBI Taxonomy" id="97972"/>
    <lineage>
        <taxon>Eukaryota</taxon>
        <taxon>Fungi</taxon>
        <taxon>Dikarya</taxon>
        <taxon>Ascomycota</taxon>
        <taxon>Pezizomycotina</taxon>
        <taxon>Dothideomycetes</taxon>
        <taxon>Pleosporomycetidae</taxon>
        <taxon>Pleosporales</taxon>
        <taxon>Massarineae</taxon>
        <taxon>Periconiaceae</taxon>
        <taxon>Periconia</taxon>
    </lineage>
</organism>
<comment type="similarity">
    <text evidence="1">Belongs to the 3-beta-HSD family.</text>
</comment>
<evidence type="ECO:0000256" key="1">
    <source>
        <dbReference type="ARBA" id="ARBA00009219"/>
    </source>
</evidence>
<dbReference type="Gene3D" id="3.40.50.720">
    <property type="entry name" value="NAD(P)-binding Rossmann-like Domain"/>
    <property type="match status" value="1"/>
</dbReference>
<dbReference type="Proteomes" id="UP000244855">
    <property type="component" value="Unassembled WGS sequence"/>
</dbReference>